<evidence type="ECO:0000313" key="2">
    <source>
        <dbReference type="EMBL" id="OGZ55720.1"/>
    </source>
</evidence>
<accession>A0A1G2H064</accession>
<protein>
    <recommendedName>
        <fullName evidence="1">SpoVT-AbrB domain-containing protein</fullName>
    </recommendedName>
</protein>
<dbReference type="InterPro" id="IPR037914">
    <property type="entry name" value="SpoVT-AbrB_sf"/>
</dbReference>
<comment type="caution">
    <text evidence="2">The sequence shown here is derived from an EMBL/GenBank/DDBJ whole genome shotgun (WGS) entry which is preliminary data.</text>
</comment>
<dbReference type="AlphaFoldDB" id="A0A1G2H064"/>
<feature type="domain" description="SpoVT-AbrB" evidence="1">
    <location>
        <begin position="4"/>
        <end position="48"/>
    </location>
</feature>
<reference evidence="2 3" key="1">
    <citation type="journal article" date="2016" name="Nat. Commun.">
        <title>Thousands of microbial genomes shed light on interconnected biogeochemical processes in an aquifer system.</title>
        <authorList>
            <person name="Anantharaman K."/>
            <person name="Brown C.T."/>
            <person name="Hug L.A."/>
            <person name="Sharon I."/>
            <person name="Castelle C.J."/>
            <person name="Probst A.J."/>
            <person name="Thomas B.C."/>
            <person name="Singh A."/>
            <person name="Wilkins M.J."/>
            <person name="Karaoz U."/>
            <person name="Brodie E.L."/>
            <person name="Williams K.H."/>
            <person name="Hubbard S.S."/>
            <person name="Banfield J.F."/>
        </authorList>
    </citation>
    <scope>NUCLEOTIDE SEQUENCE [LARGE SCALE GENOMIC DNA]</scope>
</reference>
<evidence type="ECO:0000313" key="3">
    <source>
        <dbReference type="Proteomes" id="UP000178186"/>
    </source>
</evidence>
<gene>
    <name evidence="2" type="ORF">A3H64_01505</name>
</gene>
<dbReference type="SMART" id="SM00966">
    <property type="entry name" value="SpoVT_AbrB"/>
    <property type="match status" value="1"/>
</dbReference>
<dbReference type="Pfam" id="PF04014">
    <property type="entry name" value="MazE_antitoxin"/>
    <property type="match status" value="1"/>
</dbReference>
<dbReference type="EMBL" id="MHNY01000023">
    <property type="protein sequence ID" value="OGZ55720.1"/>
    <property type="molecule type" value="Genomic_DNA"/>
</dbReference>
<proteinExistence type="predicted"/>
<dbReference type="GO" id="GO:0003677">
    <property type="term" value="F:DNA binding"/>
    <property type="evidence" value="ECO:0007669"/>
    <property type="project" value="InterPro"/>
</dbReference>
<dbReference type="NCBIfam" id="TIGR01439">
    <property type="entry name" value="lp_hng_hel_AbrB"/>
    <property type="match status" value="1"/>
</dbReference>
<dbReference type="Proteomes" id="UP000178186">
    <property type="component" value="Unassembled WGS sequence"/>
</dbReference>
<dbReference type="STRING" id="1802128.A3H64_01505"/>
<dbReference type="InterPro" id="IPR007159">
    <property type="entry name" value="SpoVT-AbrB_dom"/>
</dbReference>
<dbReference type="SUPFAM" id="SSF89447">
    <property type="entry name" value="AbrB/MazE/MraZ-like"/>
    <property type="match status" value="1"/>
</dbReference>
<dbReference type="Gene3D" id="2.10.260.10">
    <property type="match status" value="1"/>
</dbReference>
<evidence type="ECO:0000259" key="1">
    <source>
        <dbReference type="SMART" id="SM00966"/>
    </source>
</evidence>
<name>A0A1G2H064_9BACT</name>
<sequence>METAKLSQKYQIVVPKEVRKHMHLEVGSRLEIYPLDEKRAILMKRSSTTVQALKGLGKDLWRHVGGATRYIKQERASWAKK</sequence>
<organism evidence="2 3">
    <name type="scientific">Candidatus Ryanbacteria bacterium RIFCSPLOWO2_02_FULL_45_11c</name>
    <dbReference type="NCBI Taxonomy" id="1802128"/>
    <lineage>
        <taxon>Bacteria</taxon>
        <taxon>Candidatus Ryaniibacteriota</taxon>
    </lineage>
</organism>